<evidence type="ECO:0000313" key="1">
    <source>
        <dbReference type="EMBL" id="MPC77274.1"/>
    </source>
</evidence>
<proteinExistence type="predicted"/>
<reference evidence="1 2" key="1">
    <citation type="submission" date="2019-05" db="EMBL/GenBank/DDBJ databases">
        <title>Another draft genome of Portunus trituberculatus and its Hox gene families provides insights of decapod evolution.</title>
        <authorList>
            <person name="Jeong J.-H."/>
            <person name="Song I."/>
            <person name="Kim S."/>
            <person name="Choi T."/>
            <person name="Kim D."/>
            <person name="Ryu S."/>
            <person name="Kim W."/>
        </authorList>
    </citation>
    <scope>NUCLEOTIDE SEQUENCE [LARGE SCALE GENOMIC DNA]</scope>
    <source>
        <tissue evidence="1">Muscle</tissue>
    </source>
</reference>
<dbReference type="Proteomes" id="UP000324222">
    <property type="component" value="Unassembled WGS sequence"/>
</dbReference>
<dbReference type="EMBL" id="VSRR010045446">
    <property type="protein sequence ID" value="MPC77274.1"/>
    <property type="molecule type" value="Genomic_DNA"/>
</dbReference>
<organism evidence="1 2">
    <name type="scientific">Portunus trituberculatus</name>
    <name type="common">Swimming crab</name>
    <name type="synonym">Neptunus trituberculatus</name>
    <dbReference type="NCBI Taxonomy" id="210409"/>
    <lineage>
        <taxon>Eukaryota</taxon>
        <taxon>Metazoa</taxon>
        <taxon>Ecdysozoa</taxon>
        <taxon>Arthropoda</taxon>
        <taxon>Crustacea</taxon>
        <taxon>Multicrustacea</taxon>
        <taxon>Malacostraca</taxon>
        <taxon>Eumalacostraca</taxon>
        <taxon>Eucarida</taxon>
        <taxon>Decapoda</taxon>
        <taxon>Pleocyemata</taxon>
        <taxon>Brachyura</taxon>
        <taxon>Eubrachyura</taxon>
        <taxon>Portunoidea</taxon>
        <taxon>Portunidae</taxon>
        <taxon>Portuninae</taxon>
        <taxon>Portunus</taxon>
    </lineage>
</organism>
<sequence>MSQRNLPASFWNSHYHAGVSGYGSAGSSVALAGHEGLYPDYSSLHGLHQGDPWAYNFTAAGQYPHHRSMADFTYMPSSSRYPHNYSSLLMGRAPRLPQCVVGKADPWTSAPRLHDEMTFDPAAAYTHHFSSMSGQL</sequence>
<protein>
    <submittedName>
        <fullName evidence="1">Uncharacterized protein</fullName>
    </submittedName>
</protein>
<comment type="caution">
    <text evidence="1">The sequence shown here is derived from an EMBL/GenBank/DDBJ whole genome shotgun (WGS) entry which is preliminary data.</text>
</comment>
<dbReference type="AlphaFoldDB" id="A0A5B7I969"/>
<name>A0A5B7I969_PORTR</name>
<keyword evidence="2" id="KW-1185">Reference proteome</keyword>
<evidence type="ECO:0000313" key="2">
    <source>
        <dbReference type="Proteomes" id="UP000324222"/>
    </source>
</evidence>
<gene>
    <name evidence="1" type="ORF">E2C01_071725</name>
</gene>
<accession>A0A5B7I969</accession>
<dbReference type="OrthoDB" id="10069705at2759"/>